<evidence type="ECO:0000256" key="1">
    <source>
        <dbReference type="SAM" id="MobiDB-lite"/>
    </source>
</evidence>
<evidence type="ECO:0000313" key="3">
    <source>
        <dbReference type="Proteomes" id="UP000271820"/>
    </source>
</evidence>
<dbReference type="EMBL" id="MH727564">
    <property type="protein sequence ID" value="AYB71024.1"/>
    <property type="molecule type" value="Genomic_DNA"/>
</dbReference>
<protein>
    <submittedName>
        <fullName evidence="2">Uncharacterized protein</fullName>
    </submittedName>
</protein>
<evidence type="ECO:0000313" key="2">
    <source>
        <dbReference type="EMBL" id="AYB71024.1"/>
    </source>
</evidence>
<dbReference type="Proteomes" id="UP000271820">
    <property type="component" value="Segment"/>
</dbReference>
<sequence>MRTKQRNLGKCKCGRPILTGYLRTYNGSNTNLCPQCNAERIINEVTGRDRVDNSDSDGHTRESGTDDRSE</sequence>
<gene>
    <name evidence="2" type="primary">231</name>
    <name evidence="2" type="ORF">SEA_YABOI_231</name>
</gene>
<feature type="region of interest" description="Disordered" evidence="1">
    <location>
        <begin position="47"/>
        <end position="70"/>
    </location>
</feature>
<organism evidence="2 3">
    <name type="scientific">Streptomyces phage Yaboi</name>
    <dbReference type="NCBI Taxonomy" id="2301621"/>
    <lineage>
        <taxon>Viruses</taxon>
        <taxon>Duplodnaviria</taxon>
        <taxon>Heunggongvirae</taxon>
        <taxon>Uroviricota</taxon>
        <taxon>Caudoviricetes</taxon>
        <taxon>Stanwilliamsviridae</taxon>
        <taxon>Boydwoodruffvirinae</taxon>
        <taxon>Karimacvirus</taxon>
        <taxon>Karimacvirus yaboi</taxon>
        <taxon>Streptomyces virus Yaboi</taxon>
    </lineage>
</organism>
<accession>A0A385UKG2</accession>
<reference evidence="2 3" key="1">
    <citation type="submission" date="2018-08" db="EMBL/GenBank/DDBJ databases">
        <authorList>
            <person name="Hogarty M.P."/>
            <person name="Sinkre R.A."/>
            <person name="Rubiano R."/>
            <person name="Harback M.R."/>
            <person name="Shaffer C.D."/>
            <person name="Weston-Hafer K.A."/>
            <person name="Russell D.A."/>
            <person name="Pope W.H."/>
            <person name="Jacobs-Sera D."/>
            <person name="Hendrix R.W."/>
            <person name="Hatfull G.F."/>
        </authorList>
    </citation>
    <scope>NUCLEOTIDE SEQUENCE [LARGE SCALE GENOMIC DNA]</scope>
</reference>
<keyword evidence="3" id="KW-1185">Reference proteome</keyword>
<dbReference type="KEGG" id="vg:55611592"/>
<dbReference type="RefSeq" id="YP_009841323.1">
    <property type="nucleotide sequence ID" value="NC_048730.1"/>
</dbReference>
<dbReference type="GeneID" id="55611592"/>
<proteinExistence type="predicted"/>
<name>A0A385UKG2_9CAUD</name>